<feature type="compositionally biased region" description="Polar residues" evidence="1">
    <location>
        <begin position="292"/>
        <end position="305"/>
    </location>
</feature>
<feature type="compositionally biased region" description="Polar residues" evidence="1">
    <location>
        <begin position="325"/>
        <end position="335"/>
    </location>
</feature>
<keyword evidence="3" id="KW-1185">Reference proteome</keyword>
<reference evidence="2" key="1">
    <citation type="submission" date="2020-02" db="EMBL/GenBank/DDBJ databases">
        <authorList>
            <person name="Palmer J.M."/>
        </authorList>
    </citation>
    <scope>NUCLEOTIDE SEQUENCE</scope>
    <source>
        <strain evidence="2">EPUS1.4</strain>
        <tissue evidence="2">Thallus</tissue>
    </source>
</reference>
<dbReference type="EMBL" id="JAACFV010000023">
    <property type="protein sequence ID" value="KAF7511091.1"/>
    <property type="molecule type" value="Genomic_DNA"/>
</dbReference>
<dbReference type="OrthoDB" id="194358at2759"/>
<proteinExistence type="predicted"/>
<sequence length="395" mass="43771">MKDRIDQPDAARWTRRLHRSPNVPQHQLPTNGRTDPPKYRWIQDDLATPSDHNGGMSPRKSHATCDQRQRKQDCVSFCPVCNFNYCQTHWDSQPLHRQPLTVNGVPHEKTNPDLAKRITSVIEPSVNDAEQNQLHIADDDTTWFGVLPDQAGELMFHDFGRYEEFLAQSMFTTKLAQFPSLLSFVGPTGAGKSTIVKALVKLFVSGTEISKQQAPVVGMSQHQAVPTSGEVHLYWDPSSLLTNRPLMYADCEGLGGGSREPMATRATVTKDKKTITKERKERGRIRSGSECHASSDSYGQFSKPTSIRDLSFRHGPPSSSSMSSRNHPTASSSPKRNAWLEYQETVAGAPDGPNSTLVETLDTQDGWTPGVRSNSGNAKPAWAPFLRNPSSFVSS</sequence>
<evidence type="ECO:0000313" key="2">
    <source>
        <dbReference type="EMBL" id="KAF7511091.1"/>
    </source>
</evidence>
<gene>
    <name evidence="2" type="ORF">GJ744_005322</name>
</gene>
<feature type="region of interest" description="Disordered" evidence="1">
    <location>
        <begin position="254"/>
        <end position="395"/>
    </location>
</feature>
<evidence type="ECO:0000256" key="1">
    <source>
        <dbReference type="SAM" id="MobiDB-lite"/>
    </source>
</evidence>
<feature type="compositionally biased region" description="Polar residues" evidence="1">
    <location>
        <begin position="22"/>
        <end position="33"/>
    </location>
</feature>
<accession>A0A8H7E8V2</accession>
<dbReference type="SUPFAM" id="SSF52540">
    <property type="entry name" value="P-loop containing nucleoside triphosphate hydrolases"/>
    <property type="match status" value="1"/>
</dbReference>
<evidence type="ECO:0000313" key="3">
    <source>
        <dbReference type="Proteomes" id="UP000606974"/>
    </source>
</evidence>
<comment type="caution">
    <text evidence="2">The sequence shown here is derived from an EMBL/GenBank/DDBJ whole genome shotgun (WGS) entry which is preliminary data.</text>
</comment>
<feature type="compositionally biased region" description="Basic and acidic residues" evidence="1">
    <location>
        <begin position="268"/>
        <end position="281"/>
    </location>
</feature>
<dbReference type="AlphaFoldDB" id="A0A8H7E8V2"/>
<dbReference type="Proteomes" id="UP000606974">
    <property type="component" value="Unassembled WGS sequence"/>
</dbReference>
<feature type="region of interest" description="Disordered" evidence="1">
    <location>
        <begin position="1"/>
        <end position="64"/>
    </location>
</feature>
<dbReference type="InterPro" id="IPR027417">
    <property type="entry name" value="P-loop_NTPase"/>
</dbReference>
<name>A0A8H7E8V2_9EURO</name>
<organism evidence="2 3">
    <name type="scientific">Endocarpon pusillum</name>
    <dbReference type="NCBI Taxonomy" id="364733"/>
    <lineage>
        <taxon>Eukaryota</taxon>
        <taxon>Fungi</taxon>
        <taxon>Dikarya</taxon>
        <taxon>Ascomycota</taxon>
        <taxon>Pezizomycotina</taxon>
        <taxon>Eurotiomycetes</taxon>
        <taxon>Chaetothyriomycetidae</taxon>
        <taxon>Verrucariales</taxon>
        <taxon>Verrucariaceae</taxon>
        <taxon>Endocarpon</taxon>
    </lineage>
</organism>
<protein>
    <submittedName>
        <fullName evidence="2">Uncharacterized protein</fullName>
    </submittedName>
</protein>
<feature type="compositionally biased region" description="Polar residues" evidence="1">
    <location>
        <begin position="353"/>
        <end position="377"/>
    </location>
</feature>